<evidence type="ECO:0000313" key="2">
    <source>
        <dbReference type="EMBL" id="TKI68794.1"/>
    </source>
</evidence>
<dbReference type="GO" id="GO:0005886">
    <property type="term" value="C:plasma membrane"/>
    <property type="evidence" value="ECO:0007669"/>
    <property type="project" value="InterPro"/>
</dbReference>
<reference evidence="2 3" key="1">
    <citation type="submission" date="2019-04" db="EMBL/GenBank/DDBJ databases">
        <title>Lysinibacillus genome sequencing.</title>
        <authorList>
            <person name="Dunlap C."/>
        </authorList>
    </citation>
    <scope>NUCLEOTIDE SEQUENCE [LARGE SCALE GENOMIC DNA]</scope>
    <source>
        <strain evidence="2 3">CCTCC AB 2010389</strain>
    </source>
</reference>
<evidence type="ECO:0000256" key="1">
    <source>
        <dbReference type="SAM" id="Phobius"/>
    </source>
</evidence>
<dbReference type="Pfam" id="PF09604">
    <property type="entry name" value="Potass_KdpF"/>
    <property type="match status" value="1"/>
</dbReference>
<feature type="transmembrane region" description="Helical" evidence="1">
    <location>
        <begin position="12"/>
        <end position="35"/>
    </location>
</feature>
<dbReference type="GO" id="GO:0008556">
    <property type="term" value="F:P-type potassium transmembrane transporter activity"/>
    <property type="evidence" value="ECO:0007669"/>
    <property type="project" value="InterPro"/>
</dbReference>
<protein>
    <submittedName>
        <fullName evidence="2">Potassium-transporting ATPase subunit F</fullName>
    </submittedName>
</protein>
<gene>
    <name evidence="2" type="ORF">FC756_09805</name>
</gene>
<keyword evidence="1" id="KW-1133">Transmembrane helix</keyword>
<keyword evidence="1" id="KW-0472">Membrane</keyword>
<evidence type="ECO:0000313" key="3">
    <source>
        <dbReference type="Proteomes" id="UP000308744"/>
    </source>
</evidence>
<name>A0A4U2Z4Q4_9BACI</name>
<sequence>MVLQASRRVRGGIAMWIVIGMILILLFGYLGHALLYPEKY</sequence>
<keyword evidence="3" id="KW-1185">Reference proteome</keyword>
<dbReference type="AlphaFoldDB" id="A0A4U2Z4Q4"/>
<dbReference type="Proteomes" id="UP000308744">
    <property type="component" value="Unassembled WGS sequence"/>
</dbReference>
<dbReference type="EMBL" id="SZPU01000034">
    <property type="protein sequence ID" value="TKI68794.1"/>
    <property type="molecule type" value="Genomic_DNA"/>
</dbReference>
<accession>A0A4U2Z4Q4</accession>
<proteinExistence type="predicted"/>
<keyword evidence="1" id="KW-0812">Transmembrane</keyword>
<organism evidence="2 3">
    <name type="scientific">Lysinibacillus mangiferihumi</name>
    <dbReference type="NCBI Taxonomy" id="1130819"/>
    <lineage>
        <taxon>Bacteria</taxon>
        <taxon>Bacillati</taxon>
        <taxon>Bacillota</taxon>
        <taxon>Bacilli</taxon>
        <taxon>Bacillales</taxon>
        <taxon>Bacillaceae</taxon>
        <taxon>Lysinibacillus</taxon>
    </lineage>
</organism>
<dbReference type="InterPro" id="IPR011726">
    <property type="entry name" value="KdpF"/>
</dbReference>
<comment type="caution">
    <text evidence="2">The sequence shown here is derived from an EMBL/GenBank/DDBJ whole genome shotgun (WGS) entry which is preliminary data.</text>
</comment>